<evidence type="ECO:0000313" key="7">
    <source>
        <dbReference type="Proteomes" id="UP001140076"/>
    </source>
</evidence>
<evidence type="ECO:0000256" key="3">
    <source>
        <dbReference type="ARBA" id="ARBA00022553"/>
    </source>
</evidence>
<dbReference type="PROSITE" id="PS50075">
    <property type="entry name" value="CARRIER"/>
    <property type="match status" value="1"/>
</dbReference>
<name>A0A9X3SRD1_9ACTN</name>
<dbReference type="GO" id="GO:0044550">
    <property type="term" value="P:secondary metabolite biosynthetic process"/>
    <property type="evidence" value="ECO:0007669"/>
    <property type="project" value="TreeGrafter"/>
</dbReference>
<dbReference type="SUPFAM" id="SSF56801">
    <property type="entry name" value="Acetyl-CoA synthetase-like"/>
    <property type="match status" value="2"/>
</dbReference>
<evidence type="ECO:0000256" key="4">
    <source>
        <dbReference type="SAM" id="MobiDB-lite"/>
    </source>
</evidence>
<dbReference type="GO" id="GO:0005829">
    <property type="term" value="C:cytosol"/>
    <property type="evidence" value="ECO:0007669"/>
    <property type="project" value="TreeGrafter"/>
</dbReference>
<dbReference type="Gene3D" id="3.40.50.12780">
    <property type="entry name" value="N-terminal domain of ligase-like"/>
    <property type="match status" value="2"/>
</dbReference>
<dbReference type="FunFam" id="3.30.300.30:FF:000010">
    <property type="entry name" value="Enterobactin synthetase component F"/>
    <property type="match status" value="1"/>
</dbReference>
<feature type="region of interest" description="Disordered" evidence="4">
    <location>
        <begin position="1913"/>
        <end position="1939"/>
    </location>
</feature>
<feature type="compositionally biased region" description="Low complexity" evidence="4">
    <location>
        <begin position="773"/>
        <end position="784"/>
    </location>
</feature>
<dbReference type="Pfam" id="PF00501">
    <property type="entry name" value="AMP-binding"/>
    <property type="match status" value="3"/>
</dbReference>
<dbReference type="SMART" id="SM00823">
    <property type="entry name" value="PKS_PP"/>
    <property type="match status" value="1"/>
</dbReference>
<dbReference type="RefSeq" id="WP_270074442.1">
    <property type="nucleotide sequence ID" value="NZ_JAJAQC010000051.1"/>
</dbReference>
<dbReference type="Pfam" id="PF00550">
    <property type="entry name" value="PP-binding"/>
    <property type="match status" value="1"/>
</dbReference>
<dbReference type="InterPro" id="IPR010071">
    <property type="entry name" value="AA_adenyl_dom"/>
</dbReference>
<dbReference type="EMBL" id="JAJAQC010000051">
    <property type="protein sequence ID" value="MDA0567191.1"/>
    <property type="molecule type" value="Genomic_DNA"/>
</dbReference>
<protein>
    <submittedName>
        <fullName evidence="6">Amino acid adenylation domain-containing protein</fullName>
    </submittedName>
</protein>
<dbReference type="InterPro" id="IPR025110">
    <property type="entry name" value="AMP-bd_C"/>
</dbReference>
<dbReference type="InterPro" id="IPR020845">
    <property type="entry name" value="AMP-binding_CS"/>
</dbReference>
<dbReference type="SUPFAM" id="SSF47336">
    <property type="entry name" value="ACP-like"/>
    <property type="match status" value="1"/>
</dbReference>
<dbReference type="GO" id="GO:0003824">
    <property type="term" value="F:catalytic activity"/>
    <property type="evidence" value="ECO:0007669"/>
    <property type="project" value="InterPro"/>
</dbReference>
<dbReference type="InterPro" id="IPR000873">
    <property type="entry name" value="AMP-dep_synth/lig_dom"/>
</dbReference>
<dbReference type="FunFam" id="2.30.38.10:FF:000001">
    <property type="entry name" value="Non-ribosomal peptide synthetase PvdI"/>
    <property type="match status" value="1"/>
</dbReference>
<dbReference type="CDD" id="cd19540">
    <property type="entry name" value="LCL_NRPS-like"/>
    <property type="match status" value="1"/>
</dbReference>
<comment type="caution">
    <text evidence="6">The sequence shown here is derived from an EMBL/GenBank/DDBJ whole genome shotgun (WGS) entry which is preliminary data.</text>
</comment>
<organism evidence="6 7">
    <name type="scientific">Streptomonospora mangrovi</name>
    <dbReference type="NCBI Taxonomy" id="2883123"/>
    <lineage>
        <taxon>Bacteria</taxon>
        <taxon>Bacillati</taxon>
        <taxon>Actinomycetota</taxon>
        <taxon>Actinomycetes</taxon>
        <taxon>Streptosporangiales</taxon>
        <taxon>Nocardiopsidaceae</taxon>
        <taxon>Streptomonospora</taxon>
    </lineage>
</organism>
<dbReference type="GO" id="GO:0043041">
    <property type="term" value="P:amino acid activation for nonribosomal peptide biosynthetic process"/>
    <property type="evidence" value="ECO:0007669"/>
    <property type="project" value="TreeGrafter"/>
</dbReference>
<feature type="compositionally biased region" description="Low complexity" evidence="4">
    <location>
        <begin position="675"/>
        <end position="685"/>
    </location>
</feature>
<dbReference type="Proteomes" id="UP001140076">
    <property type="component" value="Unassembled WGS sequence"/>
</dbReference>
<dbReference type="Gene3D" id="3.30.300.30">
    <property type="match status" value="1"/>
</dbReference>
<proteinExistence type="predicted"/>
<keyword evidence="7" id="KW-1185">Reference proteome</keyword>
<dbReference type="InterPro" id="IPR020806">
    <property type="entry name" value="PKS_PP-bd"/>
</dbReference>
<feature type="region of interest" description="Disordered" evidence="4">
    <location>
        <begin position="94"/>
        <end position="114"/>
    </location>
</feature>
<sequence>MTEPRHDDATLALTGAQYGIWYAHQVGASGAAGHPGGPGATGAPGGPGASGAAGDGRYNVGQYVELTGPLEPGLLRAALERTVAETDALRTLVEEGPDAGGAGGPGGGGGEPRQRVYAGVPWAGPLLAEVDLGGEGDPRAAALAWMRREMAVPADLARGPLYTFALLRVGEGHHLWFQRFHHVVADAYAITTLTRRVAEVYTRLAAGEEPGRRFGELREVVAEEAAYAASERRAADAAYWRELLADRPEPALLGEAPPVPAPGVRSAAAAPAVETARRLAEAAERVGASWAEAVVAAFGCFVHRRTGARDVVLGMPAMGRLGSAALRTPAMVVNVLPLRLGLGPADTFGEALARTSVRLRELRAHQRYRAEDIRRDLGLVGRATGLYGPMVNIKAFDYDLDFAGTPGTAHTLSEGPVEDVSLSVYRDAGTGGLRFVLNGNAARYTEADLAELLAGFGRLLEALTAGGAEAAARTRLGALDTTDPAAALAASAGPVPGGVSGGVSGGGVAERFAAVARRRPDGVAVVAGGVSVTYAELLGRVEGLAARLRARLREQGAGGEPVVAVALPRSADLVAALLAVGRAGGVYLPVDPGFPAERIAFMLADAGAALLVTDAVLAESLPEGVDRLLVDRLGEAAPQASASVVAAAGAIPGATPDAGRSAEASDNDHAGALTRTATTPAPEARSGAAAVAEEPGHGRGPAADFDGSGSGAVAGGEAWEVTEPGSAGGGRGGAGAVPETGGERVPDGRFGAAAVEEEVGGGRNARAGGRGGVVSADGRRAAVPGAGGDGPGRDSAAREGGNGASDEAVGAAVAVAASPGRGNGWAASVFSAERAAYVLYTSGSTGRPKGVVVSHGALLNFLDDMAGRFPLGEGERFLAVTTVGFDISALEVYLPLLAGATVVVAEREVVRDPVALAELIGSSGATVMQATPALWQALVEERPDALHGLRVLVGGEALPGALARELAARSAGVVNLYGPTETTIWSTAAPLAPGTPVTIGRPIANTRVYVLDTALRPAAPGTVGELYIAGDGVARGYLGRPGLTAARFVADPFGPPGARMYRTGDLVRLRAGRLHFVGRSDFQVKVRGFRIELGEIESALDDQGGVAQAVAVAREDVPGQVRVVGYVRPAPGAAPDPAALRAALAQRLPDYMVPSAVVVLDAFPQTANGKVDRAALPAPLPAAAPAQAPASPLEARLRVLMAEVLGVAALGGDDDFFALGGHSLLATRAANRVRAELGVEARVRDVFDAPTPAALAALLAERPAARPPLTPRGPGAGPAPLSYAQERLWFVDRLHGPGAAYNVPLAFRLRGAVDAGALEAALHDVAARHAVLRTVYAEDPEAGGVRPRVLAPEEVGRLLRVVEVDAAGVDARLAEVLHEPFDLGADPAVRAALLRLSPDDAVLAFAFPHIATDEWSEGPFTRDLDAAYAARRAGGAPAWEPLAVEYADFAVWQRDWLGDPEDPASPLGRQLAYWRRALAGAPAELDLPADRPRPAAADSAGAAVGFHLDAAAVEALRALAAEHGATVFMALQAAVAVLLHRMGAGDDIPVGTPVANRDDAAVHETVGMFLNMLALRTDLSGDPSTAELLARVRDVDVAAFAHADAPFDHVVRAVDPERSPGRHPLFQVMLTYQRDPDRPALLGTEAAVHPVDMRVAKLDLEFAFAERPGTEGLAGTLRYATALFDPGTARDLVERLRLVLAAMTADPARPVGAIDVRTPEECERWARVNATGVAVAGPLLPERFAAVARRCPGGVAVVAGGVSVTYGELLGRVEGLAARLRARLREQGAGGEPVVAVALPRSADLVAALLAVGRAGGVYLPVDPGFPAERIAFMLADAGAALLVTDAVLSESLPEGVDRLLVDRPDAGADEGDGAPVAAADEGRVAGPVECVHTDTPAGAAVGRSAVRPVSVAAAEAEPDHAASGAGGGPETDEAAVSGTAAGLAAERAAYVLYTSGSTGRPKGVVVSHSALLNFLDDMAGRFPLGEGERFLAVTTVGFDISALEVYLPLLAGATVVVAEREVVRDPVALAELIGSSGATVMQATPALWQALVEERPDALHGLRVLVGGEALPGALARELAARSAGVVNLYGPTETTIWSTAAPLAPGTPVTIGRPIANTR</sequence>
<evidence type="ECO:0000256" key="1">
    <source>
        <dbReference type="ARBA" id="ARBA00001957"/>
    </source>
</evidence>
<dbReference type="GO" id="GO:0072330">
    <property type="term" value="P:monocarboxylic acid biosynthetic process"/>
    <property type="evidence" value="ECO:0007669"/>
    <property type="project" value="UniProtKB-ARBA"/>
</dbReference>
<dbReference type="SUPFAM" id="SSF52777">
    <property type="entry name" value="CoA-dependent acyltransferases"/>
    <property type="match status" value="4"/>
</dbReference>
<dbReference type="Pfam" id="PF13193">
    <property type="entry name" value="AMP-binding_C"/>
    <property type="match status" value="1"/>
</dbReference>
<reference evidence="6" key="1">
    <citation type="submission" date="2021-10" db="EMBL/GenBank/DDBJ databases">
        <title>Streptomonospora sp. nov., isolated from mangrove soil.</title>
        <authorList>
            <person name="Chen X."/>
            <person name="Ge X."/>
            <person name="Liu W."/>
        </authorList>
    </citation>
    <scope>NUCLEOTIDE SEQUENCE</scope>
    <source>
        <strain evidence="6">S1-112</strain>
    </source>
</reference>
<feature type="region of interest" description="Disordered" evidence="4">
    <location>
        <begin position="33"/>
        <end position="53"/>
    </location>
</feature>
<dbReference type="PANTHER" id="PTHR45527:SF1">
    <property type="entry name" value="FATTY ACID SYNTHASE"/>
    <property type="match status" value="1"/>
</dbReference>
<feature type="compositionally biased region" description="Gly residues" evidence="4">
    <location>
        <begin position="98"/>
        <end position="111"/>
    </location>
</feature>
<dbReference type="GO" id="GO:0031177">
    <property type="term" value="F:phosphopantetheine binding"/>
    <property type="evidence" value="ECO:0007669"/>
    <property type="project" value="InterPro"/>
</dbReference>
<evidence type="ECO:0000313" key="6">
    <source>
        <dbReference type="EMBL" id="MDA0567191.1"/>
    </source>
</evidence>
<feature type="compositionally biased region" description="Gly residues" evidence="4">
    <location>
        <begin position="726"/>
        <end position="735"/>
    </location>
</feature>
<dbReference type="InterPro" id="IPR001242">
    <property type="entry name" value="Condensation_dom"/>
</dbReference>
<gene>
    <name evidence="6" type="ORF">LG943_23145</name>
</gene>
<accession>A0A9X3SRD1</accession>
<dbReference type="NCBIfam" id="TIGR01733">
    <property type="entry name" value="AA-adenyl-dom"/>
    <property type="match status" value="1"/>
</dbReference>
<dbReference type="Pfam" id="PF00668">
    <property type="entry name" value="Condensation"/>
    <property type="match status" value="2"/>
</dbReference>
<comment type="cofactor">
    <cofactor evidence="1">
        <name>pantetheine 4'-phosphate</name>
        <dbReference type="ChEBI" id="CHEBI:47942"/>
    </cofactor>
</comment>
<dbReference type="FunFam" id="1.10.1200.10:FF:000016">
    <property type="entry name" value="Non-ribosomal peptide synthase"/>
    <property type="match status" value="1"/>
</dbReference>
<dbReference type="PROSITE" id="PS00455">
    <property type="entry name" value="AMP_BINDING"/>
    <property type="match status" value="2"/>
</dbReference>
<dbReference type="InterPro" id="IPR006162">
    <property type="entry name" value="Ppantetheine_attach_site"/>
</dbReference>
<evidence type="ECO:0000256" key="2">
    <source>
        <dbReference type="ARBA" id="ARBA00022450"/>
    </source>
</evidence>
<feature type="non-terminal residue" evidence="6">
    <location>
        <position position="2121"/>
    </location>
</feature>
<dbReference type="GO" id="GO:0008610">
    <property type="term" value="P:lipid biosynthetic process"/>
    <property type="evidence" value="ECO:0007669"/>
    <property type="project" value="UniProtKB-ARBA"/>
</dbReference>
<feature type="domain" description="Carrier" evidence="5">
    <location>
        <begin position="1188"/>
        <end position="1263"/>
    </location>
</feature>
<dbReference type="InterPro" id="IPR036736">
    <property type="entry name" value="ACP-like_sf"/>
</dbReference>
<dbReference type="Gene3D" id="1.10.1200.10">
    <property type="entry name" value="ACP-like"/>
    <property type="match status" value="1"/>
</dbReference>
<dbReference type="InterPro" id="IPR023213">
    <property type="entry name" value="CAT-like_dom_sf"/>
</dbReference>
<evidence type="ECO:0000259" key="5">
    <source>
        <dbReference type="PROSITE" id="PS50075"/>
    </source>
</evidence>
<dbReference type="InterPro" id="IPR009081">
    <property type="entry name" value="PP-bd_ACP"/>
</dbReference>
<dbReference type="Gene3D" id="3.30.559.30">
    <property type="entry name" value="Nonribosomal peptide synthetase, condensation domain"/>
    <property type="match status" value="2"/>
</dbReference>
<dbReference type="Gene3D" id="3.30.559.10">
    <property type="entry name" value="Chloramphenicol acetyltransferase-like domain"/>
    <property type="match status" value="2"/>
</dbReference>
<dbReference type="InterPro" id="IPR042099">
    <property type="entry name" value="ANL_N_sf"/>
</dbReference>
<keyword evidence="2" id="KW-0596">Phosphopantetheine</keyword>
<dbReference type="PROSITE" id="PS00012">
    <property type="entry name" value="PHOSPHOPANTETHEINE"/>
    <property type="match status" value="1"/>
</dbReference>
<dbReference type="Gene3D" id="3.40.50.980">
    <property type="match status" value="4"/>
</dbReference>
<dbReference type="PANTHER" id="PTHR45527">
    <property type="entry name" value="NONRIBOSOMAL PEPTIDE SYNTHETASE"/>
    <property type="match status" value="1"/>
</dbReference>
<feature type="region of interest" description="Disordered" evidence="4">
    <location>
        <begin position="675"/>
        <end position="804"/>
    </location>
</feature>
<keyword evidence="3" id="KW-0597">Phosphoprotein</keyword>
<dbReference type="InterPro" id="IPR045851">
    <property type="entry name" value="AMP-bd_C_sf"/>
</dbReference>